<dbReference type="GO" id="GO:0030288">
    <property type="term" value="C:outer membrane-bounded periplasmic space"/>
    <property type="evidence" value="ECO:0007669"/>
    <property type="project" value="TreeGrafter"/>
</dbReference>
<evidence type="ECO:0000256" key="1">
    <source>
        <dbReference type="ARBA" id="ARBA00022448"/>
    </source>
</evidence>
<dbReference type="Proteomes" id="UP000253501">
    <property type="component" value="Unassembled WGS sequence"/>
</dbReference>
<dbReference type="Gene3D" id="2.40.50.100">
    <property type="match status" value="1"/>
</dbReference>
<feature type="chain" id="PRO_5016587759" evidence="2">
    <location>
        <begin position="26"/>
        <end position="357"/>
    </location>
</feature>
<feature type="signal peptide" evidence="2">
    <location>
        <begin position="1"/>
        <end position="25"/>
    </location>
</feature>
<dbReference type="GO" id="GO:0060003">
    <property type="term" value="P:copper ion export"/>
    <property type="evidence" value="ECO:0007669"/>
    <property type="project" value="TreeGrafter"/>
</dbReference>
<dbReference type="RefSeq" id="WP_114132120.1">
    <property type="nucleotide sequence ID" value="NZ_CP068436.1"/>
</dbReference>
<sequence>MFHPKSLVVGTLVASTLFAHSLACAQALVLSAAQIQSLGVRFSPVTAAAQLEIGASGRVVLKPDAQYVVAAPYPGMVSRVLVAIGQPVRAGQPLATFASPQLFEAGRALTEARSQANLARQALARDRSLHDDGIIPGSRWQATQARATEAAATVRAREAEMAAAGIVFSGGSGEPQLVAGRAGLIAEVNSMPGTRVDGAAPLFHVVDPTALELDLLVGRDMPAPTGGERVEVRQRGATGQVAGVVPVSDGTAAVRVRAVLDKRGSLQAGESVNAILHLRGAPDATGAGRVGVPPTALTYWRGMPGVFVATKTGVRYQAVVIEAVNEAAATVRGALPAGTRVAVAGVGALKGMLAGAQ</sequence>
<dbReference type="GO" id="GO:0015679">
    <property type="term" value="P:plasma membrane copper ion transport"/>
    <property type="evidence" value="ECO:0007669"/>
    <property type="project" value="TreeGrafter"/>
</dbReference>
<evidence type="ECO:0000313" key="3">
    <source>
        <dbReference type="EMBL" id="RCJ08313.1"/>
    </source>
</evidence>
<keyword evidence="1" id="KW-0813">Transport</keyword>
<gene>
    <name evidence="3" type="ORF">DDK22_11805</name>
</gene>
<dbReference type="PANTHER" id="PTHR30097:SF4">
    <property type="entry name" value="SLR6042 PROTEIN"/>
    <property type="match status" value="1"/>
</dbReference>
<comment type="caution">
    <text evidence="3">The sequence shown here is derived from an EMBL/GenBank/DDBJ whole genome shotgun (WGS) entry which is preliminary data.</text>
</comment>
<accession>A0A367PL84</accession>
<dbReference type="Gene3D" id="1.10.287.470">
    <property type="entry name" value="Helix hairpin bin"/>
    <property type="match status" value="1"/>
</dbReference>
<dbReference type="GO" id="GO:0046914">
    <property type="term" value="F:transition metal ion binding"/>
    <property type="evidence" value="ECO:0007669"/>
    <property type="project" value="TreeGrafter"/>
</dbReference>
<proteinExistence type="predicted"/>
<protein>
    <submittedName>
        <fullName evidence="3">Efflux transporter periplasmic adaptor subunit</fullName>
    </submittedName>
</protein>
<name>A0A367PL84_CUPNE</name>
<keyword evidence="2" id="KW-0732">Signal</keyword>
<reference evidence="3 4" key="1">
    <citation type="submission" date="2018-04" db="EMBL/GenBank/DDBJ databases">
        <title>Cupriavidus necator CR12 genome sequencing and assembly.</title>
        <authorList>
            <person name="Ben Fekih I."/>
            <person name="Mazhar H.S."/>
            <person name="Bello S.K."/>
            <person name="Rensing C."/>
        </authorList>
    </citation>
    <scope>NUCLEOTIDE SEQUENCE [LARGE SCALE GENOMIC DNA]</scope>
    <source>
        <strain evidence="3 4">CR12</strain>
    </source>
</reference>
<dbReference type="Gene3D" id="2.40.30.170">
    <property type="match status" value="1"/>
</dbReference>
<dbReference type="AlphaFoldDB" id="A0A367PL84"/>
<organism evidence="3 4">
    <name type="scientific">Cupriavidus necator</name>
    <name type="common">Alcaligenes eutrophus</name>
    <name type="synonym">Ralstonia eutropha</name>
    <dbReference type="NCBI Taxonomy" id="106590"/>
    <lineage>
        <taxon>Bacteria</taxon>
        <taxon>Pseudomonadati</taxon>
        <taxon>Pseudomonadota</taxon>
        <taxon>Betaproteobacteria</taxon>
        <taxon>Burkholderiales</taxon>
        <taxon>Burkholderiaceae</taxon>
        <taxon>Cupriavidus</taxon>
    </lineage>
</organism>
<dbReference type="EMBL" id="QDHA01000026">
    <property type="protein sequence ID" value="RCJ08313.1"/>
    <property type="molecule type" value="Genomic_DNA"/>
</dbReference>
<dbReference type="SUPFAM" id="SSF111369">
    <property type="entry name" value="HlyD-like secretion proteins"/>
    <property type="match status" value="1"/>
</dbReference>
<dbReference type="InterPro" id="IPR051909">
    <property type="entry name" value="MFP_Cation_Efflux"/>
</dbReference>
<evidence type="ECO:0000313" key="4">
    <source>
        <dbReference type="Proteomes" id="UP000253501"/>
    </source>
</evidence>
<dbReference type="PANTHER" id="PTHR30097">
    <property type="entry name" value="CATION EFFLUX SYSTEM PROTEIN CUSB"/>
    <property type="match status" value="1"/>
</dbReference>
<evidence type="ECO:0000256" key="2">
    <source>
        <dbReference type="SAM" id="SignalP"/>
    </source>
</evidence>